<feature type="domain" description="EF-hand" evidence="11">
    <location>
        <begin position="26"/>
        <end position="61"/>
    </location>
</feature>
<dbReference type="Pfam" id="PF12763">
    <property type="entry name" value="EH"/>
    <property type="match status" value="1"/>
</dbReference>
<reference evidence="13" key="1">
    <citation type="submission" date="2021-01" db="EMBL/GenBank/DDBJ databases">
        <authorList>
            <person name="Eckstrom K.M.E."/>
        </authorList>
    </citation>
    <scope>NUCLEOTIDE SEQUENCE</scope>
    <source>
        <strain evidence="13">UVCC 0001</strain>
    </source>
</reference>
<evidence type="ECO:0000256" key="4">
    <source>
        <dbReference type="ARBA" id="ARBA00022723"/>
    </source>
</evidence>
<evidence type="ECO:0000259" key="11">
    <source>
        <dbReference type="PROSITE" id="PS50222"/>
    </source>
</evidence>
<dbReference type="InterPro" id="IPR030381">
    <property type="entry name" value="G_DYNAMIN_dom"/>
</dbReference>
<dbReference type="GO" id="GO:0010008">
    <property type="term" value="C:endosome membrane"/>
    <property type="evidence" value="ECO:0007669"/>
    <property type="project" value="UniProtKB-SubCell"/>
</dbReference>
<dbReference type="CDD" id="cd00052">
    <property type="entry name" value="EH"/>
    <property type="match status" value="1"/>
</dbReference>
<evidence type="ECO:0000259" key="12">
    <source>
        <dbReference type="PROSITE" id="PS51718"/>
    </source>
</evidence>
<name>A0AAD9IMZ4_PROWI</name>
<dbReference type="GO" id="GO:0006897">
    <property type="term" value="P:endocytosis"/>
    <property type="evidence" value="ECO:0007669"/>
    <property type="project" value="TreeGrafter"/>
</dbReference>
<dbReference type="InterPro" id="IPR027417">
    <property type="entry name" value="P-loop_NTPase"/>
</dbReference>
<keyword evidence="7" id="KW-0106">Calcium</keyword>
<dbReference type="AlphaFoldDB" id="A0AAD9IMZ4"/>
<feature type="domain" description="EH" evidence="10">
    <location>
        <begin position="27"/>
        <end position="98"/>
    </location>
</feature>
<dbReference type="GO" id="GO:0005525">
    <property type="term" value="F:GTP binding"/>
    <property type="evidence" value="ECO:0007669"/>
    <property type="project" value="InterPro"/>
</dbReference>
<dbReference type="GO" id="GO:0016197">
    <property type="term" value="P:endosomal transport"/>
    <property type="evidence" value="ECO:0007669"/>
    <property type="project" value="TreeGrafter"/>
</dbReference>
<dbReference type="PANTHER" id="PTHR11216:SF31">
    <property type="entry name" value="AT21416P"/>
    <property type="match status" value="1"/>
</dbReference>
<dbReference type="Pfam" id="PF00350">
    <property type="entry name" value="Dynamin_N"/>
    <property type="match status" value="1"/>
</dbReference>
<dbReference type="Proteomes" id="UP001255856">
    <property type="component" value="Unassembled WGS sequence"/>
</dbReference>
<dbReference type="SUPFAM" id="SSF52540">
    <property type="entry name" value="P-loop containing nucleoside triphosphate hydrolases"/>
    <property type="match status" value="1"/>
</dbReference>
<dbReference type="InterPro" id="IPR011992">
    <property type="entry name" value="EF-hand-dom_pair"/>
</dbReference>
<dbReference type="SUPFAM" id="SSF47473">
    <property type="entry name" value="EF-hand"/>
    <property type="match status" value="1"/>
</dbReference>
<evidence type="ECO:0000256" key="2">
    <source>
        <dbReference type="ARBA" id="ARBA00004481"/>
    </source>
</evidence>
<evidence type="ECO:0000313" key="14">
    <source>
        <dbReference type="Proteomes" id="UP001255856"/>
    </source>
</evidence>
<sequence>MDGQAWDPFTTLASGGSSSALPASSPTDELYLAWFEQADTDRDGRLTGSDAVTFFQRSGLSRELLAKVWAQADYTRRGYLDLPAFAKAMDLISLAQAGLPLSQDSYRQAKASGIRPPRMAGLEVTMGSARGTGTSNPFMPQQVEQSPGSARGPSPLAGAAVPPLPIGRQPVPFAEEPGSRSTSQRSLYGSGRASRRKKTVLSSKEAIRPLEEAYKFGHFFSPLLSAGDFEAKPSVLLLGQYSTGKTTFIKFLLGRDYPGLHIGPEPTTDRFVVVMNGPEDRRTPGNTLVVQPDKPYTGLAQFGNGFLSKFEAATCENRLLEEVSLVDTPGVLSGEKQRIERSYDFIQVCGWFAARCDLILLLFDPYKLDISDEFKEVISTLRGHDDKVRVVLNKADTVDQQQLMRVYGALMWSLGKVFRAPEVCRVYIGSFNAGHPIREDVNPLGRALFEKEQEDLLHDLYEIPARSCDRKVNEFVKRVRAARIHCIILGHLRKQMPYFGQKKAQEKLLDNLAAEFQQIQREYHLHAGDFPDVNRYRDILSAFDISKFPKLDKSMIKQIDDALALDMPQLVRKMENPYL</sequence>
<dbReference type="InterPro" id="IPR045063">
    <property type="entry name" value="Dynamin_N"/>
</dbReference>
<dbReference type="PROSITE" id="PS50031">
    <property type="entry name" value="EH"/>
    <property type="match status" value="1"/>
</dbReference>
<keyword evidence="6" id="KW-0967">Endosome</keyword>
<feature type="region of interest" description="Disordered" evidence="9">
    <location>
        <begin position="127"/>
        <end position="201"/>
    </location>
</feature>
<dbReference type="InterPro" id="IPR040990">
    <property type="entry name" value="DUF5600"/>
</dbReference>
<keyword evidence="14" id="KW-1185">Reference proteome</keyword>
<evidence type="ECO:0000256" key="6">
    <source>
        <dbReference type="ARBA" id="ARBA00022753"/>
    </source>
</evidence>
<dbReference type="GO" id="GO:0005509">
    <property type="term" value="F:calcium ion binding"/>
    <property type="evidence" value="ECO:0007669"/>
    <property type="project" value="InterPro"/>
</dbReference>
<dbReference type="Gene3D" id="1.10.238.10">
    <property type="entry name" value="EF-hand"/>
    <property type="match status" value="1"/>
</dbReference>
<evidence type="ECO:0000313" key="13">
    <source>
        <dbReference type="EMBL" id="KAK2080274.1"/>
    </source>
</evidence>
<evidence type="ECO:0000256" key="8">
    <source>
        <dbReference type="ARBA" id="ARBA00023136"/>
    </source>
</evidence>
<feature type="domain" description="Dynamin-type G" evidence="12">
    <location>
        <begin position="229"/>
        <end position="469"/>
    </location>
</feature>
<dbReference type="PROSITE" id="PS50222">
    <property type="entry name" value="EF_HAND_2"/>
    <property type="match status" value="1"/>
</dbReference>
<keyword evidence="8" id="KW-0472">Membrane</keyword>
<protein>
    <submittedName>
        <fullName evidence="13">Uncharacterized protein</fullName>
    </submittedName>
</protein>
<gene>
    <name evidence="13" type="ORF">QBZ16_000127</name>
</gene>
<keyword evidence="5" id="KW-0547">Nucleotide-binding</keyword>
<dbReference type="InterPro" id="IPR000261">
    <property type="entry name" value="EH_dom"/>
</dbReference>
<dbReference type="FunFam" id="3.40.50.300:FF:000147">
    <property type="entry name" value="EH domain-containing protein 1"/>
    <property type="match status" value="1"/>
</dbReference>
<dbReference type="SMART" id="SM00027">
    <property type="entry name" value="EH"/>
    <property type="match status" value="1"/>
</dbReference>
<dbReference type="PROSITE" id="PS51718">
    <property type="entry name" value="G_DYNAMIN_2"/>
    <property type="match status" value="1"/>
</dbReference>
<keyword evidence="4" id="KW-0479">Metal-binding</keyword>
<evidence type="ECO:0000256" key="9">
    <source>
        <dbReference type="SAM" id="MobiDB-lite"/>
    </source>
</evidence>
<organism evidence="13 14">
    <name type="scientific">Prototheca wickerhamii</name>
    <dbReference type="NCBI Taxonomy" id="3111"/>
    <lineage>
        <taxon>Eukaryota</taxon>
        <taxon>Viridiplantae</taxon>
        <taxon>Chlorophyta</taxon>
        <taxon>core chlorophytes</taxon>
        <taxon>Trebouxiophyceae</taxon>
        <taxon>Chlorellales</taxon>
        <taxon>Chlorellaceae</taxon>
        <taxon>Prototheca</taxon>
    </lineage>
</organism>
<evidence type="ECO:0000259" key="10">
    <source>
        <dbReference type="PROSITE" id="PS50031"/>
    </source>
</evidence>
<dbReference type="Gene3D" id="3.40.50.300">
    <property type="entry name" value="P-loop containing nucleotide triphosphate hydrolases"/>
    <property type="match status" value="1"/>
</dbReference>
<feature type="compositionally biased region" description="Polar residues" evidence="9">
    <location>
        <begin position="131"/>
        <end position="148"/>
    </location>
</feature>
<proteinExistence type="predicted"/>
<evidence type="ECO:0000256" key="3">
    <source>
        <dbReference type="ARBA" id="ARBA00022475"/>
    </source>
</evidence>
<dbReference type="InterPro" id="IPR002048">
    <property type="entry name" value="EF_hand_dom"/>
</dbReference>
<evidence type="ECO:0000256" key="1">
    <source>
        <dbReference type="ARBA" id="ARBA00004413"/>
    </source>
</evidence>
<evidence type="ECO:0000256" key="5">
    <source>
        <dbReference type="ARBA" id="ARBA00022741"/>
    </source>
</evidence>
<dbReference type="Gene3D" id="1.10.268.20">
    <property type="match status" value="1"/>
</dbReference>
<accession>A0AAD9IMZ4</accession>
<dbReference type="InterPro" id="IPR031692">
    <property type="entry name" value="EHD_N"/>
</dbReference>
<dbReference type="Pfam" id="PF16880">
    <property type="entry name" value="EHD_N"/>
    <property type="match status" value="1"/>
</dbReference>
<comment type="subcellular location">
    <subcellularLocation>
        <location evidence="1">Cell membrane</location>
        <topology evidence="1">Peripheral membrane protein</topology>
        <orientation evidence="1">Cytoplasmic side</orientation>
    </subcellularLocation>
    <subcellularLocation>
        <location evidence="2">Endosome membrane</location>
        <topology evidence="2">Peripheral membrane protein</topology>
    </subcellularLocation>
</comment>
<dbReference type="Pfam" id="PF18150">
    <property type="entry name" value="DUF5600"/>
    <property type="match status" value="1"/>
</dbReference>
<dbReference type="GO" id="GO:0005886">
    <property type="term" value="C:plasma membrane"/>
    <property type="evidence" value="ECO:0007669"/>
    <property type="project" value="UniProtKB-SubCell"/>
</dbReference>
<dbReference type="EMBL" id="JASFZW010000001">
    <property type="protein sequence ID" value="KAK2080274.1"/>
    <property type="molecule type" value="Genomic_DNA"/>
</dbReference>
<keyword evidence="3" id="KW-1003">Cell membrane</keyword>
<evidence type="ECO:0000256" key="7">
    <source>
        <dbReference type="ARBA" id="ARBA00022837"/>
    </source>
</evidence>
<dbReference type="PANTHER" id="PTHR11216">
    <property type="entry name" value="EH DOMAIN"/>
    <property type="match status" value="1"/>
</dbReference>
<comment type="caution">
    <text evidence="13">The sequence shown here is derived from an EMBL/GenBank/DDBJ whole genome shotgun (WGS) entry which is preliminary data.</text>
</comment>
<dbReference type="CDD" id="cd09913">
    <property type="entry name" value="EHD"/>
    <property type="match status" value="1"/>
</dbReference>